<dbReference type="InterPro" id="IPR014722">
    <property type="entry name" value="Rib_uL2_dom2"/>
</dbReference>
<dbReference type="GO" id="GO:0015934">
    <property type="term" value="C:large ribosomal subunit"/>
    <property type="evidence" value="ECO:0007669"/>
    <property type="project" value="InterPro"/>
</dbReference>
<proteinExistence type="inferred from homology"/>
<dbReference type="Pfam" id="PF16906">
    <property type="entry name" value="Ribosomal_L26"/>
    <property type="match status" value="1"/>
</dbReference>
<dbReference type="PANTHER" id="PTHR11143">
    <property type="entry name" value="60S RIBOSOMAL PROTEIN L26 FAMILY MEMBER"/>
    <property type="match status" value="1"/>
</dbReference>
<name>A0A6P5KBA0_PHACI</name>
<evidence type="ECO:0000313" key="5">
    <source>
        <dbReference type="Proteomes" id="UP000515140"/>
    </source>
</evidence>
<dbReference type="GO" id="GO:0006412">
    <property type="term" value="P:translation"/>
    <property type="evidence" value="ECO:0007669"/>
    <property type="project" value="InterPro"/>
</dbReference>
<dbReference type="AlphaFoldDB" id="A0A6P5KBA0"/>
<keyword evidence="2" id="KW-0689">Ribosomal protein</keyword>
<dbReference type="PROSITE" id="PS01108">
    <property type="entry name" value="RIBOSOMAL_L24"/>
    <property type="match status" value="1"/>
</dbReference>
<dbReference type="NCBIfam" id="TIGR01080">
    <property type="entry name" value="rplX_A_E"/>
    <property type="match status" value="1"/>
</dbReference>
<reference evidence="6" key="1">
    <citation type="submission" date="2025-08" db="UniProtKB">
        <authorList>
            <consortium name="RefSeq"/>
        </authorList>
    </citation>
    <scope>IDENTIFICATION</scope>
    <source>
        <tissue evidence="6">Spleen</tissue>
    </source>
</reference>
<evidence type="ECO:0000313" key="6">
    <source>
        <dbReference type="RefSeq" id="XP_020842289.1"/>
    </source>
</evidence>
<sequence length="141" mass="16306">MSEKWERKGDMVLDAINVVQLAKMKFNPSVTSDQSKNLKRRFNMPLQIQHKIMLSPLSKELRQKYNVHSMTIWKDDEVQVVRGHYKGGKTAEIKARSSSEEKATVEIKKEQIPDKEQPSSYIPHDRHIVNAITQRTDSSAM</sequence>
<protein>
    <submittedName>
        <fullName evidence="6">60S ribosomal protein L26-A-like isoform X4</fullName>
    </submittedName>
</protein>
<gene>
    <name evidence="6" type="primary">LOC110208563</name>
</gene>
<dbReference type="GO" id="GO:0003735">
    <property type="term" value="F:structural constituent of ribosome"/>
    <property type="evidence" value="ECO:0007669"/>
    <property type="project" value="InterPro"/>
</dbReference>
<organism evidence="5 6">
    <name type="scientific">Phascolarctos cinereus</name>
    <name type="common">Koala</name>
    <dbReference type="NCBI Taxonomy" id="38626"/>
    <lineage>
        <taxon>Eukaryota</taxon>
        <taxon>Metazoa</taxon>
        <taxon>Chordata</taxon>
        <taxon>Craniata</taxon>
        <taxon>Vertebrata</taxon>
        <taxon>Euteleostomi</taxon>
        <taxon>Mammalia</taxon>
        <taxon>Metatheria</taxon>
        <taxon>Diprotodontia</taxon>
        <taxon>Phascolarctidae</taxon>
        <taxon>Phascolarctos</taxon>
    </lineage>
</organism>
<keyword evidence="5" id="KW-1185">Reference proteome</keyword>
<accession>A0A6P5KBA0</accession>
<comment type="similarity">
    <text evidence="1">Belongs to the universal ribosomal protein uL24 family.</text>
</comment>
<dbReference type="RefSeq" id="XP_020842289.1">
    <property type="nucleotide sequence ID" value="XM_020986630.1"/>
</dbReference>
<evidence type="ECO:0000256" key="3">
    <source>
        <dbReference type="ARBA" id="ARBA00023274"/>
    </source>
</evidence>
<dbReference type="SUPFAM" id="SSF50104">
    <property type="entry name" value="Translation proteins SH3-like domain"/>
    <property type="match status" value="1"/>
</dbReference>
<dbReference type="InterPro" id="IPR005825">
    <property type="entry name" value="Ribosomal_uL24_CS"/>
</dbReference>
<evidence type="ECO:0000256" key="4">
    <source>
        <dbReference type="SAM" id="MobiDB-lite"/>
    </source>
</evidence>
<dbReference type="Proteomes" id="UP000515140">
    <property type="component" value="Unplaced"/>
</dbReference>
<feature type="region of interest" description="Disordered" evidence="4">
    <location>
        <begin position="91"/>
        <end position="121"/>
    </location>
</feature>
<dbReference type="GeneID" id="110208563"/>
<evidence type="ECO:0000256" key="1">
    <source>
        <dbReference type="ARBA" id="ARBA00010618"/>
    </source>
</evidence>
<dbReference type="InterPro" id="IPR008991">
    <property type="entry name" value="Translation_prot_SH3-like_sf"/>
</dbReference>
<evidence type="ECO:0000256" key="2">
    <source>
        <dbReference type="ARBA" id="ARBA00022980"/>
    </source>
</evidence>
<keyword evidence="3" id="KW-0687">Ribonucleoprotein</keyword>
<dbReference type="Gene3D" id="2.30.30.30">
    <property type="match status" value="1"/>
</dbReference>
<dbReference type="InterPro" id="IPR005756">
    <property type="entry name" value="Ribosomal_uL24_euk/arc"/>
</dbReference>